<dbReference type="RefSeq" id="WP_197442965.1">
    <property type="nucleotide sequence ID" value="NZ_CP036433.1"/>
</dbReference>
<feature type="domain" description="AB hydrolase-1" evidence="1">
    <location>
        <begin position="78"/>
        <end position="344"/>
    </location>
</feature>
<protein>
    <submittedName>
        <fullName evidence="2">Alpha/beta hydrolase family protein</fullName>
    </submittedName>
</protein>
<dbReference type="InterPro" id="IPR029058">
    <property type="entry name" value="AB_hydrolase_fold"/>
</dbReference>
<reference evidence="2 3" key="1">
    <citation type="submission" date="2019-02" db="EMBL/GenBank/DDBJ databases">
        <title>Deep-cultivation of Planctomycetes and their phenomic and genomic characterization uncovers novel biology.</title>
        <authorList>
            <person name="Wiegand S."/>
            <person name="Jogler M."/>
            <person name="Boedeker C."/>
            <person name="Pinto D."/>
            <person name="Vollmers J."/>
            <person name="Rivas-Marin E."/>
            <person name="Kohn T."/>
            <person name="Peeters S.H."/>
            <person name="Heuer A."/>
            <person name="Rast P."/>
            <person name="Oberbeckmann S."/>
            <person name="Bunk B."/>
            <person name="Jeske O."/>
            <person name="Meyerdierks A."/>
            <person name="Storesund J.E."/>
            <person name="Kallscheuer N."/>
            <person name="Luecker S."/>
            <person name="Lage O.M."/>
            <person name="Pohl T."/>
            <person name="Merkel B.J."/>
            <person name="Hornburger P."/>
            <person name="Mueller R.-W."/>
            <person name="Bruemmer F."/>
            <person name="Labrenz M."/>
            <person name="Spormann A.M."/>
            <person name="Op den Camp H."/>
            <person name="Overmann J."/>
            <person name="Amann R."/>
            <person name="Jetten M.S.M."/>
            <person name="Mascher T."/>
            <person name="Medema M.H."/>
            <person name="Devos D.P."/>
            <person name="Kaster A.-K."/>
            <person name="Ovreas L."/>
            <person name="Rohde M."/>
            <person name="Galperin M.Y."/>
            <person name="Jogler C."/>
        </authorList>
    </citation>
    <scope>NUCLEOTIDE SEQUENCE [LARGE SCALE GENOMIC DNA]</scope>
    <source>
        <strain evidence="2 3">Pla85_3_4</strain>
    </source>
</reference>
<dbReference type="KEGG" id="lcre:Pla8534_06830"/>
<proteinExistence type="predicted"/>
<sequence length="362" mass="40166">MTRPSTISGFWRRDLRLLLRGLGLMVVVLSTGCASLQHTRELTRRGWEGFAGPLQNPDATAPLGLTTDRGYEPGKIPVIMIHGLLSDAMTWNEPIRALREDEAINSRYQFWTYRYLTGETYLKTAADFRAELIMTLEGLDPQRQDPLLHQVVLVGHSMGGLIAKLQVAASGDDLWQTITAVPLDQTTLAPADREQLAGMFYFAPQIRVQQAVFIATPHRGSEWTQRPLARLGRRFIEFPQEMKEEYDRWLVENQAILKHAPAKIPTSIDHLDPDNPILLATARLPVAPQVKLHSIIGQGHRLPDGSPGDGVVSIASAQIPGVASELFVEGSHSGLHHQPETIAQLKRILLQDDSQAPDATQD</sequence>
<dbReference type="GO" id="GO:0016787">
    <property type="term" value="F:hydrolase activity"/>
    <property type="evidence" value="ECO:0007669"/>
    <property type="project" value="UniProtKB-KW"/>
</dbReference>
<dbReference type="PANTHER" id="PTHR37946:SF1">
    <property type="entry name" value="SLL1969 PROTEIN"/>
    <property type="match status" value="1"/>
</dbReference>
<dbReference type="Pfam" id="PF12697">
    <property type="entry name" value="Abhydrolase_6"/>
    <property type="match status" value="1"/>
</dbReference>
<dbReference type="PANTHER" id="PTHR37946">
    <property type="entry name" value="SLL1969 PROTEIN"/>
    <property type="match status" value="1"/>
</dbReference>
<gene>
    <name evidence="2" type="ORF">Pla8534_06830</name>
</gene>
<dbReference type="InterPro" id="IPR000073">
    <property type="entry name" value="AB_hydrolase_1"/>
</dbReference>
<dbReference type="Gene3D" id="3.40.50.1820">
    <property type="entry name" value="alpha/beta hydrolase"/>
    <property type="match status" value="1"/>
</dbReference>
<dbReference type="Proteomes" id="UP000317648">
    <property type="component" value="Chromosome"/>
</dbReference>
<keyword evidence="2" id="KW-0378">Hydrolase</keyword>
<organism evidence="2 3">
    <name type="scientific">Lignipirellula cremea</name>
    <dbReference type="NCBI Taxonomy" id="2528010"/>
    <lineage>
        <taxon>Bacteria</taxon>
        <taxon>Pseudomonadati</taxon>
        <taxon>Planctomycetota</taxon>
        <taxon>Planctomycetia</taxon>
        <taxon>Pirellulales</taxon>
        <taxon>Pirellulaceae</taxon>
        <taxon>Lignipirellula</taxon>
    </lineage>
</organism>
<dbReference type="EMBL" id="CP036433">
    <property type="protein sequence ID" value="QDU92910.1"/>
    <property type="molecule type" value="Genomic_DNA"/>
</dbReference>
<accession>A0A518DM43</accession>
<dbReference type="AlphaFoldDB" id="A0A518DM43"/>
<dbReference type="PROSITE" id="PS51257">
    <property type="entry name" value="PROKAR_LIPOPROTEIN"/>
    <property type="match status" value="1"/>
</dbReference>
<evidence type="ECO:0000313" key="2">
    <source>
        <dbReference type="EMBL" id="QDU92910.1"/>
    </source>
</evidence>
<evidence type="ECO:0000313" key="3">
    <source>
        <dbReference type="Proteomes" id="UP000317648"/>
    </source>
</evidence>
<evidence type="ECO:0000259" key="1">
    <source>
        <dbReference type="Pfam" id="PF12697"/>
    </source>
</evidence>
<dbReference type="SUPFAM" id="SSF53474">
    <property type="entry name" value="alpha/beta-Hydrolases"/>
    <property type="match status" value="1"/>
</dbReference>
<keyword evidence="3" id="KW-1185">Reference proteome</keyword>
<name>A0A518DM43_9BACT</name>